<evidence type="ECO:0000313" key="18">
    <source>
        <dbReference type="EMBL" id="KAF6730907.1"/>
    </source>
</evidence>
<feature type="transmembrane region" description="Helical" evidence="15">
    <location>
        <begin position="403"/>
        <end position="420"/>
    </location>
</feature>
<dbReference type="PROSITE" id="PS00754">
    <property type="entry name" value="NA_NEUROTRAN_SYMP_2"/>
    <property type="match status" value="1"/>
</dbReference>
<keyword evidence="8 15" id="KW-1133">Transmembrane helix</keyword>
<keyword evidence="5 14" id="KW-0813">Transport</keyword>
<feature type="transmembrane region" description="Helical" evidence="15">
    <location>
        <begin position="229"/>
        <end position="256"/>
    </location>
</feature>
<feature type="transmembrane region" description="Helical" evidence="15">
    <location>
        <begin position="30"/>
        <end position="48"/>
    </location>
</feature>
<feature type="domain" description="Enolase C-terminal TIM barrel" evidence="16">
    <location>
        <begin position="661"/>
        <end position="869"/>
    </location>
</feature>
<dbReference type="SMART" id="SM01192">
    <property type="entry name" value="Enolase_C"/>
    <property type="match status" value="1"/>
</dbReference>
<dbReference type="PANTHER" id="PTHR11616:SF261">
    <property type="entry name" value="TRANSPORTER"/>
    <property type="match status" value="1"/>
</dbReference>
<evidence type="ECO:0000259" key="16">
    <source>
        <dbReference type="SMART" id="SM01192"/>
    </source>
</evidence>
<evidence type="ECO:0000256" key="12">
    <source>
        <dbReference type="PIRSR" id="PIRSR600175-1"/>
    </source>
</evidence>
<evidence type="ECO:0000256" key="8">
    <source>
        <dbReference type="ARBA" id="ARBA00022989"/>
    </source>
</evidence>
<evidence type="ECO:0000256" key="11">
    <source>
        <dbReference type="ARBA" id="ARBA00023239"/>
    </source>
</evidence>
<comment type="pathway">
    <text evidence="3">Carbohydrate degradation; glycolysis; pyruvate from D-glyceraldehyde 3-phosphate: step 4/5.</text>
</comment>
<feature type="binding site" evidence="12">
    <location>
        <position position="383"/>
    </location>
    <ligand>
        <name>Na(+)</name>
        <dbReference type="ChEBI" id="CHEBI:29101"/>
        <label>1</label>
    </ligand>
</feature>
<dbReference type="PANTHER" id="PTHR11616">
    <property type="entry name" value="SODIUM/CHLORIDE DEPENDENT TRANSPORTER"/>
    <property type="match status" value="1"/>
</dbReference>
<evidence type="ECO:0000256" key="3">
    <source>
        <dbReference type="ARBA" id="ARBA00005031"/>
    </source>
</evidence>
<evidence type="ECO:0000256" key="10">
    <source>
        <dbReference type="ARBA" id="ARBA00023152"/>
    </source>
</evidence>
<dbReference type="GO" id="GO:0004634">
    <property type="term" value="F:phosphopyruvate hydratase activity"/>
    <property type="evidence" value="ECO:0007669"/>
    <property type="project" value="InterPro"/>
</dbReference>
<evidence type="ECO:0000313" key="19">
    <source>
        <dbReference type="Proteomes" id="UP000646548"/>
    </source>
</evidence>
<evidence type="ECO:0000256" key="2">
    <source>
        <dbReference type="ARBA" id="ARBA00004141"/>
    </source>
</evidence>
<proteinExistence type="inferred from homology"/>
<keyword evidence="9 15" id="KW-0472">Membrane</keyword>
<organism evidence="18 19">
    <name type="scientific">Oryzias melastigma</name>
    <name type="common">Marine medaka</name>
    <dbReference type="NCBI Taxonomy" id="30732"/>
    <lineage>
        <taxon>Eukaryota</taxon>
        <taxon>Metazoa</taxon>
        <taxon>Chordata</taxon>
        <taxon>Craniata</taxon>
        <taxon>Vertebrata</taxon>
        <taxon>Euteleostomi</taxon>
        <taxon>Actinopterygii</taxon>
        <taxon>Neopterygii</taxon>
        <taxon>Teleostei</taxon>
        <taxon>Neoteleostei</taxon>
        <taxon>Acanthomorphata</taxon>
        <taxon>Ovalentaria</taxon>
        <taxon>Atherinomorphae</taxon>
        <taxon>Beloniformes</taxon>
        <taxon>Adrianichthyidae</taxon>
        <taxon>Oryziinae</taxon>
        <taxon>Oryzias</taxon>
    </lineage>
</organism>
<dbReference type="Pfam" id="PF03952">
    <property type="entry name" value="Enolase_N"/>
    <property type="match status" value="1"/>
</dbReference>
<dbReference type="SUPFAM" id="SSF54826">
    <property type="entry name" value="Enolase N-terminal domain-like"/>
    <property type="match status" value="1"/>
</dbReference>
<dbReference type="InterPro" id="IPR000175">
    <property type="entry name" value="Na/ntran_symport"/>
</dbReference>
<protein>
    <recommendedName>
        <fullName evidence="14">Transporter</fullName>
    </recommendedName>
</protein>
<dbReference type="SUPFAM" id="SSF51604">
    <property type="entry name" value="Enolase C-terminal domain-like"/>
    <property type="match status" value="1"/>
</dbReference>
<feature type="transmembrane region" description="Helical" evidence="15">
    <location>
        <begin position="102"/>
        <end position="130"/>
    </location>
</feature>
<evidence type="ECO:0000256" key="6">
    <source>
        <dbReference type="ARBA" id="ARBA00022692"/>
    </source>
</evidence>
<feature type="domain" description="Enolase N-terminal" evidence="17">
    <location>
        <begin position="486"/>
        <end position="617"/>
    </location>
</feature>
<keyword evidence="12" id="KW-0479">Metal-binding</keyword>
<comment type="cofactor">
    <cofactor evidence="1">
        <name>Mg(2+)</name>
        <dbReference type="ChEBI" id="CHEBI:18420"/>
    </cofactor>
</comment>
<gene>
    <name evidence="18" type="ORF">FQA47_022884</name>
</gene>
<dbReference type="InterPro" id="IPR020811">
    <property type="entry name" value="Enolase_N"/>
</dbReference>
<keyword evidence="11" id="KW-0456">Lyase</keyword>
<dbReference type="PROSITE" id="PS50267">
    <property type="entry name" value="NA_NEUROTRAN_SYMP_3"/>
    <property type="match status" value="1"/>
</dbReference>
<keyword evidence="7" id="KW-0460">Magnesium</keyword>
<feature type="transmembrane region" description="Helical" evidence="15">
    <location>
        <begin position="60"/>
        <end position="81"/>
    </location>
</feature>
<feature type="binding site" evidence="12">
    <location>
        <position position="283"/>
    </location>
    <ligand>
        <name>Na(+)</name>
        <dbReference type="ChEBI" id="CHEBI:29101"/>
        <label>1</label>
    </ligand>
</feature>
<dbReference type="HAMAP" id="MF_00318">
    <property type="entry name" value="Enolase"/>
    <property type="match status" value="1"/>
</dbReference>
<dbReference type="InterPro" id="IPR037272">
    <property type="entry name" value="SNS_sf"/>
</dbReference>
<dbReference type="SUPFAM" id="SSF161070">
    <property type="entry name" value="SNF-like"/>
    <property type="match status" value="1"/>
</dbReference>
<evidence type="ECO:0000256" key="13">
    <source>
        <dbReference type="PIRSR" id="PIRSR600175-2"/>
    </source>
</evidence>
<evidence type="ECO:0000256" key="7">
    <source>
        <dbReference type="ARBA" id="ARBA00022842"/>
    </source>
</evidence>
<dbReference type="GO" id="GO:0000015">
    <property type="term" value="C:phosphopyruvate hydratase complex"/>
    <property type="evidence" value="ECO:0007669"/>
    <property type="project" value="InterPro"/>
</dbReference>
<sequence>MADSLPKQLRLLTASAAIKERGKWGSKKEFILSVAGAIIGLGNVWRFPYLCYKNGGGAFLIPYSLFLVTCGIPLFVLETALGQYTSQGGIMCWRKICPLFEGMGYASQIIIFYGSISYIVVSAWAFLYLFSSFSKELPWATCDNEWNTDNCVVINTYDASANWTSPVNASSSSSSSIMEFWQRRVLNLSTGIETLGNLRWDLSLCLLLSWVICYFCVWKGVKSTGKATYFTATFPFLLLAVLCIRGMTLPGALHGIKYYLYPDLARLADPRVWVDAGTQILYSYAVCLGFLTSLGSYNKYNNNCYRDSIYLCLLNSGTSFISGFAIFSFLGYMSQKQGVDISVVAESGPGLVFIVYPQAVTLLPWPQLWSVCFFAMIILLGIDSQAGPYILQIFDHYVCSGPTLLMMAIFQSVIIGWIYGSGRFYDNIKDMIGYKPLPLIKYCWMSEEDFSSRHLVLLSGQFGFNIFVKHLCRIFKSILRFCTMSIVKIHAREIFDSRGNPTVEVDLYTDKGLFRAAVPSGASTGIYEALELRDNDKSRYLGKGVSQAVEHINSSIAPALVGQDVSVVEQEKIDQMMIDMDGTENKSKFGANAILGVSLAVCKAGAAEKGVPLYRHIADLAGNPEVILPVPVRLAHLLSSVSCFRSSDAFILFLLFYKLQAFNVINGGSHAGNKLAMQEFMILPIGASTFKDAMRIGAEVYHNLKNVIKKKYGQDATNVGDEGGFAPNILENKEALELLNEAIAKAGYTEEVVIGMDVAASEFYRDGKYDLDFKSPDDPSRYITPDELADLYKSFIKDYPVVSIEDPFDQDDWSAWTNFTDSTDIQVVGDDLTVTNPNRISKAVEEKACNCLLLKVNQIGTVTGVDESV</sequence>
<comment type="similarity">
    <text evidence="14">Belongs to the sodium:neurotransmitter symporter (SNF) (TC 2.A.22) family.</text>
</comment>
<dbReference type="CDD" id="cd03313">
    <property type="entry name" value="enolase"/>
    <property type="match status" value="1"/>
</dbReference>
<reference evidence="18" key="1">
    <citation type="journal article" name="BMC Genomics">
        <title>Long-read sequencing and de novo genome assembly of marine medaka (Oryzias melastigma).</title>
        <authorList>
            <person name="Liang P."/>
            <person name="Saqib H.S.A."/>
            <person name="Ni X."/>
            <person name="Shen Y."/>
        </authorList>
    </citation>
    <scope>NUCLEOTIDE SEQUENCE</scope>
    <source>
        <strain evidence="18">Bigg-433</strain>
    </source>
</reference>
<feature type="binding site" evidence="12">
    <location>
        <position position="43"/>
    </location>
    <ligand>
        <name>Na(+)</name>
        <dbReference type="ChEBI" id="CHEBI:29101"/>
        <label>1</label>
    </ligand>
</feature>
<keyword evidence="6 14" id="KW-0812">Transmembrane</keyword>
<comment type="subcellular location">
    <subcellularLocation>
        <location evidence="2">Membrane</location>
        <topology evidence="2">Multi-pass membrane protein</topology>
    </subcellularLocation>
</comment>
<feature type="transmembrane region" description="Helical" evidence="15">
    <location>
        <begin position="198"/>
        <end position="217"/>
    </location>
</feature>
<dbReference type="GO" id="GO:0000287">
    <property type="term" value="F:magnesium ion binding"/>
    <property type="evidence" value="ECO:0007669"/>
    <property type="project" value="InterPro"/>
</dbReference>
<dbReference type="Gene3D" id="3.20.20.120">
    <property type="entry name" value="Enolase-like C-terminal domain"/>
    <property type="match status" value="1"/>
</dbReference>
<dbReference type="GO" id="GO:0005332">
    <property type="term" value="F:gamma-aminobutyric acid:sodium:chloride symporter activity"/>
    <property type="evidence" value="ECO:0007669"/>
    <property type="project" value="TreeGrafter"/>
</dbReference>
<name>A0A834FG48_ORYME</name>
<feature type="binding site" evidence="12">
    <location>
        <position position="36"/>
    </location>
    <ligand>
        <name>Na(+)</name>
        <dbReference type="ChEBI" id="CHEBI:29101"/>
        <label>1</label>
    </ligand>
</feature>
<dbReference type="Pfam" id="PF00209">
    <property type="entry name" value="SNF"/>
    <property type="match status" value="1"/>
</dbReference>
<keyword evidence="10" id="KW-0324">Glycolysis</keyword>
<dbReference type="GO" id="GO:0042995">
    <property type="term" value="C:cell projection"/>
    <property type="evidence" value="ECO:0007669"/>
    <property type="project" value="TreeGrafter"/>
</dbReference>
<feature type="transmembrane region" description="Helical" evidence="15">
    <location>
        <begin position="309"/>
        <end position="332"/>
    </location>
</feature>
<evidence type="ECO:0000256" key="1">
    <source>
        <dbReference type="ARBA" id="ARBA00001946"/>
    </source>
</evidence>
<dbReference type="Gene3D" id="3.30.390.10">
    <property type="entry name" value="Enolase-like, N-terminal domain"/>
    <property type="match status" value="1"/>
</dbReference>
<comment type="similarity">
    <text evidence="4">Belongs to the enolase family.</text>
</comment>
<comment type="caution">
    <text evidence="18">The sequence shown here is derived from an EMBL/GenBank/DDBJ whole genome shotgun (WGS) entry which is preliminary data.</text>
</comment>
<keyword evidence="13" id="KW-1015">Disulfide bond</keyword>
<dbReference type="FunFam" id="3.30.390.10:FF:000001">
    <property type="entry name" value="Enolase"/>
    <property type="match status" value="1"/>
</dbReference>
<dbReference type="GO" id="GO:0006096">
    <property type="term" value="P:glycolytic process"/>
    <property type="evidence" value="ECO:0007669"/>
    <property type="project" value="UniProtKB-UniPathway"/>
</dbReference>
<dbReference type="PRINTS" id="PR00176">
    <property type="entry name" value="NANEUSMPORT"/>
</dbReference>
<feature type="binding site" evidence="12">
    <location>
        <position position="384"/>
    </location>
    <ligand>
        <name>Na(+)</name>
        <dbReference type="ChEBI" id="CHEBI:29101"/>
        <label>1</label>
    </ligand>
</feature>
<dbReference type="InterPro" id="IPR020810">
    <property type="entry name" value="Enolase_C"/>
</dbReference>
<evidence type="ECO:0000259" key="17">
    <source>
        <dbReference type="SMART" id="SM01193"/>
    </source>
</evidence>
<dbReference type="UniPathway" id="UPA00109">
    <property type="reaction ID" value="UER00187"/>
</dbReference>
<dbReference type="InterPro" id="IPR036849">
    <property type="entry name" value="Enolase-like_C_sf"/>
</dbReference>
<keyword evidence="12" id="KW-0915">Sodium</keyword>
<feature type="disulfide bond" evidence="13">
    <location>
        <begin position="142"/>
        <end position="151"/>
    </location>
</feature>
<accession>A0A834FG48</accession>
<dbReference type="InterPro" id="IPR000941">
    <property type="entry name" value="Enolase"/>
</dbReference>
<feature type="binding site" evidence="12">
    <location>
        <position position="380"/>
    </location>
    <ligand>
        <name>Na(+)</name>
        <dbReference type="ChEBI" id="CHEBI:29101"/>
        <label>1</label>
    </ligand>
</feature>
<evidence type="ECO:0000256" key="4">
    <source>
        <dbReference type="ARBA" id="ARBA00009604"/>
    </source>
</evidence>
<dbReference type="SFLD" id="SFLDS00001">
    <property type="entry name" value="Enolase"/>
    <property type="match status" value="1"/>
</dbReference>
<dbReference type="GO" id="GO:0005886">
    <property type="term" value="C:plasma membrane"/>
    <property type="evidence" value="ECO:0007669"/>
    <property type="project" value="TreeGrafter"/>
</dbReference>
<dbReference type="InterPro" id="IPR029017">
    <property type="entry name" value="Enolase-like_N"/>
</dbReference>
<evidence type="ECO:0000256" key="5">
    <source>
        <dbReference type="ARBA" id="ARBA00022448"/>
    </source>
</evidence>
<evidence type="ECO:0000256" key="15">
    <source>
        <dbReference type="SAM" id="Phobius"/>
    </source>
</evidence>
<evidence type="ECO:0000256" key="9">
    <source>
        <dbReference type="ARBA" id="ARBA00023136"/>
    </source>
</evidence>
<dbReference type="PROSITE" id="PS00610">
    <property type="entry name" value="NA_NEUROTRAN_SYMP_1"/>
    <property type="match status" value="1"/>
</dbReference>
<dbReference type="AlphaFoldDB" id="A0A834FG48"/>
<feature type="transmembrane region" description="Helical" evidence="15">
    <location>
        <begin position="368"/>
        <end position="391"/>
    </location>
</feature>
<dbReference type="EMBL" id="WKFB01000228">
    <property type="protein sequence ID" value="KAF6730907.1"/>
    <property type="molecule type" value="Genomic_DNA"/>
</dbReference>
<keyword evidence="14" id="KW-0769">Symport</keyword>
<dbReference type="Pfam" id="PF00113">
    <property type="entry name" value="Enolase_C"/>
    <property type="match status" value="1"/>
</dbReference>
<feature type="binding site" evidence="12">
    <location>
        <position position="315"/>
    </location>
    <ligand>
        <name>Na(+)</name>
        <dbReference type="ChEBI" id="CHEBI:29101"/>
        <label>1</label>
    </ligand>
</feature>
<feature type="transmembrane region" description="Helical" evidence="15">
    <location>
        <begin position="276"/>
        <end position="297"/>
    </location>
</feature>
<dbReference type="SMART" id="SM01193">
    <property type="entry name" value="Enolase_N"/>
    <property type="match status" value="1"/>
</dbReference>
<dbReference type="Proteomes" id="UP000646548">
    <property type="component" value="Unassembled WGS sequence"/>
</dbReference>
<evidence type="ECO:0000256" key="14">
    <source>
        <dbReference type="RuleBase" id="RU003732"/>
    </source>
</evidence>